<feature type="region of interest" description="Disordered" evidence="1">
    <location>
        <begin position="1"/>
        <end position="37"/>
    </location>
</feature>
<dbReference type="AlphaFoldDB" id="A0A1R1YCD9"/>
<feature type="compositionally biased region" description="Acidic residues" evidence="1">
    <location>
        <begin position="14"/>
        <end position="28"/>
    </location>
</feature>
<dbReference type="EMBL" id="LSSM01001802">
    <property type="protein sequence ID" value="OMJ24577.1"/>
    <property type="molecule type" value="Genomic_DNA"/>
</dbReference>
<accession>A0A1R1YCD9</accession>
<reference evidence="3" key="1">
    <citation type="submission" date="2017-01" db="EMBL/GenBank/DDBJ databases">
        <authorList>
            <person name="Wang Y."/>
            <person name="White M."/>
            <person name="Kvist S."/>
            <person name="Moncalvo J.-M."/>
        </authorList>
    </citation>
    <scope>NUCLEOTIDE SEQUENCE [LARGE SCALE GENOMIC DNA]</scope>
    <source>
        <strain evidence="3">ID-206-W2</strain>
    </source>
</reference>
<organism evidence="2 3">
    <name type="scientific">Smittium culicis</name>
    <dbReference type="NCBI Taxonomy" id="133412"/>
    <lineage>
        <taxon>Eukaryota</taxon>
        <taxon>Fungi</taxon>
        <taxon>Fungi incertae sedis</taxon>
        <taxon>Zoopagomycota</taxon>
        <taxon>Kickxellomycotina</taxon>
        <taxon>Harpellomycetes</taxon>
        <taxon>Harpellales</taxon>
        <taxon>Legeriomycetaceae</taxon>
        <taxon>Smittium</taxon>
    </lineage>
</organism>
<dbReference type="Proteomes" id="UP000187429">
    <property type="component" value="Unassembled WGS sequence"/>
</dbReference>
<comment type="caution">
    <text evidence="2">The sequence shown here is derived from an EMBL/GenBank/DDBJ whole genome shotgun (WGS) entry which is preliminary data.</text>
</comment>
<evidence type="ECO:0000256" key="1">
    <source>
        <dbReference type="SAM" id="MobiDB-lite"/>
    </source>
</evidence>
<sequence length="93" mass="10577">MLAEEFYSETSDSSSDEDFEEVDSEGDSESGNGCDNVPLFYSAVESSIMEVGIPSAEDFKEHEFGNLEENVARNELLKKNEQQNFYNLIKEYE</sequence>
<gene>
    <name evidence="2" type="ORF">AYI69_g4580</name>
</gene>
<name>A0A1R1YCD9_9FUNG</name>
<evidence type="ECO:0000313" key="3">
    <source>
        <dbReference type="Proteomes" id="UP000187429"/>
    </source>
</evidence>
<proteinExistence type="predicted"/>
<keyword evidence="3" id="KW-1185">Reference proteome</keyword>
<protein>
    <submittedName>
        <fullName evidence="2">Uncharacterized protein</fullName>
    </submittedName>
</protein>
<feature type="compositionally biased region" description="Low complexity" evidence="1">
    <location>
        <begin position="1"/>
        <end position="13"/>
    </location>
</feature>
<evidence type="ECO:0000313" key="2">
    <source>
        <dbReference type="EMBL" id="OMJ24577.1"/>
    </source>
</evidence>